<accession>A0A7Y4D7B9</accession>
<gene>
    <name evidence="2" type="ORF">F0234_14770</name>
</gene>
<evidence type="ECO:0000313" key="2">
    <source>
        <dbReference type="EMBL" id="NOJ14024.1"/>
    </source>
</evidence>
<dbReference type="Proteomes" id="UP000519158">
    <property type="component" value="Unassembled WGS sequence"/>
</dbReference>
<feature type="transmembrane region" description="Helical" evidence="1">
    <location>
        <begin position="23"/>
        <end position="45"/>
    </location>
</feature>
<comment type="caution">
    <text evidence="2">The sequence shown here is derived from an EMBL/GenBank/DDBJ whole genome shotgun (WGS) entry which is preliminary data.</text>
</comment>
<organism evidence="2 3">
    <name type="scientific">Vibrio splendidus</name>
    <dbReference type="NCBI Taxonomy" id="29497"/>
    <lineage>
        <taxon>Bacteria</taxon>
        <taxon>Pseudomonadati</taxon>
        <taxon>Pseudomonadota</taxon>
        <taxon>Gammaproteobacteria</taxon>
        <taxon>Vibrionales</taxon>
        <taxon>Vibrionaceae</taxon>
        <taxon>Vibrio</taxon>
    </lineage>
</organism>
<sequence>MASDVDLVVEAINGLKSNVFKDYIFPIGTLAISAFIGLKTSFYAVRYAEDVKADIHKIRVLNQTLLSANQMRNSLMAIKGNYHGKLQSHPIQRVLAIPPLASSPVIPQFNPIDLSFLADKVALASLDEHKWIRVEYIDTLFRNFDNAVQQWKLLTNEKLNLQPQLNGLMGVGLNNSQVINVLGRETLCKLIDLTEQTLLLTDQLLVEISCFLIAFPNVSDEFITEQNRKRYGGMLRYELPDSADSKSLLSSCPPLDFIACATLFGTTTDELKYRYRPIYT</sequence>
<dbReference type="AlphaFoldDB" id="A0A7Y4D7B9"/>
<reference evidence="2 3" key="1">
    <citation type="submission" date="2019-09" db="EMBL/GenBank/DDBJ databases">
        <title>Draft genome sequencing and comparative genomics of hatchery-associated Vibrios.</title>
        <authorList>
            <person name="Kehlet-Delgado H."/>
            <person name="Mueller R.S."/>
        </authorList>
    </citation>
    <scope>NUCLEOTIDE SEQUENCE [LARGE SCALE GENOMIC DNA]</scope>
    <source>
        <strain evidence="2 3">99-70-13A3</strain>
    </source>
</reference>
<proteinExistence type="predicted"/>
<keyword evidence="1" id="KW-1133">Transmembrane helix</keyword>
<evidence type="ECO:0000313" key="3">
    <source>
        <dbReference type="Proteomes" id="UP000519158"/>
    </source>
</evidence>
<keyword evidence="1" id="KW-0472">Membrane</keyword>
<dbReference type="RefSeq" id="WP_171329600.1">
    <property type="nucleotide sequence ID" value="NZ_CAWPOP010000004.1"/>
</dbReference>
<dbReference type="EMBL" id="VTXL01000012">
    <property type="protein sequence ID" value="NOJ14024.1"/>
    <property type="molecule type" value="Genomic_DNA"/>
</dbReference>
<protein>
    <submittedName>
        <fullName evidence="2">Uncharacterized protein</fullName>
    </submittedName>
</protein>
<keyword evidence="1" id="KW-0812">Transmembrane</keyword>
<evidence type="ECO:0000256" key="1">
    <source>
        <dbReference type="SAM" id="Phobius"/>
    </source>
</evidence>
<name>A0A7Y4D7B9_VIBSP</name>